<dbReference type="Proteomes" id="UP000400924">
    <property type="component" value="Unassembled WGS sequence"/>
</dbReference>
<evidence type="ECO:0000313" key="1">
    <source>
        <dbReference type="EMBL" id="MPY58612.1"/>
    </source>
</evidence>
<organism evidence="1 2">
    <name type="scientific">Streptomyces spongiae</name>
    <dbReference type="NCBI Taxonomy" id="565072"/>
    <lineage>
        <taxon>Bacteria</taxon>
        <taxon>Bacillati</taxon>
        <taxon>Actinomycetota</taxon>
        <taxon>Actinomycetes</taxon>
        <taxon>Kitasatosporales</taxon>
        <taxon>Streptomycetaceae</taxon>
        <taxon>Streptomyces</taxon>
    </lineage>
</organism>
<name>A0A5N8XGM3_9ACTN</name>
<sequence length="197" mass="21868">MRRRRERDPSTLPDSKHGKATTYNDWSCRCGRCTKAWAEACRTYQQARPTANEENNTVDDVQTGALSEMDAARAAARRSAETILGTVRALLAELYPDAAYVRVNSGGGIARIGSVHTAKGHRHGGPVRRGRTVFPPHLIGEWPLSRLPKRVTRPHLGPHAGDDKRTLNAVLTDAWRAGARVPEGYVGRHFCERLKLR</sequence>
<dbReference type="OrthoDB" id="4196632at2"/>
<gene>
    <name evidence="1" type="ORF">FNH08_15990</name>
</gene>
<dbReference type="RefSeq" id="WP_152772148.1">
    <property type="nucleotide sequence ID" value="NZ_VJZC01000093.1"/>
</dbReference>
<evidence type="ECO:0000313" key="2">
    <source>
        <dbReference type="Proteomes" id="UP000400924"/>
    </source>
</evidence>
<protein>
    <submittedName>
        <fullName evidence="1">Uncharacterized protein</fullName>
    </submittedName>
</protein>
<proteinExistence type="predicted"/>
<comment type="caution">
    <text evidence="1">The sequence shown here is derived from an EMBL/GenBank/DDBJ whole genome shotgun (WGS) entry which is preliminary data.</text>
</comment>
<dbReference type="AlphaFoldDB" id="A0A5N8XGM3"/>
<dbReference type="EMBL" id="VJZC01000093">
    <property type="protein sequence ID" value="MPY58612.1"/>
    <property type="molecule type" value="Genomic_DNA"/>
</dbReference>
<reference evidence="1 2" key="1">
    <citation type="submission" date="2019-07" db="EMBL/GenBank/DDBJ databases">
        <title>New species of Amycolatopsis and Streptomyces.</title>
        <authorList>
            <person name="Duangmal K."/>
            <person name="Teo W.F.A."/>
            <person name="Lipun K."/>
        </authorList>
    </citation>
    <scope>NUCLEOTIDE SEQUENCE [LARGE SCALE GENOMIC DNA]</scope>
    <source>
        <strain evidence="1 2">NBRC 106415</strain>
    </source>
</reference>
<keyword evidence="2" id="KW-1185">Reference proteome</keyword>
<accession>A0A5N8XGM3</accession>